<keyword evidence="2" id="KW-1185">Reference proteome</keyword>
<organism evidence="1 2">
    <name type="scientific">Candidatus Electronema aureum</name>
    <dbReference type="NCBI Taxonomy" id="2005002"/>
    <lineage>
        <taxon>Bacteria</taxon>
        <taxon>Pseudomonadati</taxon>
        <taxon>Thermodesulfobacteriota</taxon>
        <taxon>Desulfobulbia</taxon>
        <taxon>Desulfobulbales</taxon>
        <taxon>Desulfobulbaceae</taxon>
        <taxon>Candidatus Electronema</taxon>
    </lineage>
</organism>
<name>A0A521G1T2_9BACT</name>
<reference evidence="1" key="1">
    <citation type="submission" date="2017-07" db="EMBL/GenBank/DDBJ databases">
        <title>The cable genome - Insights into the physiology and evolution of filamentous bacteria capable of sulfide oxidation via long distance electron transfer.</title>
        <authorList>
            <person name="Thorup C."/>
            <person name="Bjerg J.T."/>
            <person name="Schreiber L."/>
            <person name="Nielsen L.P."/>
            <person name="Kjeldsen K.U."/>
            <person name="Boesen T."/>
            <person name="Boggild A."/>
            <person name="Meysman F."/>
            <person name="Geelhoed J."/>
            <person name="Schramm A."/>
        </authorList>
    </citation>
    <scope>NUCLEOTIDE SEQUENCE [LARGE SCALE GENOMIC DNA]</scope>
    <source>
        <strain evidence="1">GS</strain>
    </source>
</reference>
<evidence type="ECO:0000313" key="2">
    <source>
        <dbReference type="Proteomes" id="UP000316238"/>
    </source>
</evidence>
<dbReference type="Proteomes" id="UP000316238">
    <property type="component" value="Unassembled WGS sequence"/>
</dbReference>
<gene>
    <name evidence="1" type="ORF">CDV28_1133</name>
</gene>
<protein>
    <submittedName>
        <fullName evidence="1">Uncharacterized protein</fullName>
    </submittedName>
</protein>
<comment type="caution">
    <text evidence="1">The sequence shown here is derived from an EMBL/GenBank/DDBJ whole genome shotgun (WGS) entry which is preliminary data.</text>
</comment>
<proteinExistence type="predicted"/>
<sequence>MARAQCSKKRRKEKITWRERNAVKKEEKKKIQLEHLNPLRLFLVECHFRLAEIRRRVKQSDSNKCDIFLFEKNPDGIKNKEDLWFNREGCYLVSSCYLAACLFSCLNRVRESVPFLELSKTDDTRLLALSTKVSLRFLRNFGIFYVSQFSIGHDLYNRAENRLLTYREFCNLLRSEDAIWFSRLIEYFIQTGQGQNLERIDEALAAMAELSSFLDSAVGGGESLGQRYRSEGVEAI</sequence>
<accession>A0A521G1T2</accession>
<dbReference type="EMBL" id="NQJD01000013">
    <property type="protein sequence ID" value="TAA74975.1"/>
    <property type="molecule type" value="Genomic_DNA"/>
</dbReference>
<dbReference type="AlphaFoldDB" id="A0A521G1T2"/>
<evidence type="ECO:0000313" key="1">
    <source>
        <dbReference type="EMBL" id="TAA74975.1"/>
    </source>
</evidence>